<proteinExistence type="predicted"/>
<dbReference type="SUPFAM" id="SSF56731">
    <property type="entry name" value="DNA primase core"/>
    <property type="match status" value="1"/>
</dbReference>
<dbReference type="OrthoDB" id="2665710at2"/>
<protein>
    <submittedName>
        <fullName evidence="2">TOPRIM domain protein</fullName>
    </submittedName>
</protein>
<dbReference type="SMART" id="SM00493">
    <property type="entry name" value="TOPRIM"/>
    <property type="match status" value="1"/>
</dbReference>
<dbReference type="RefSeq" id="WP_015757967.1">
    <property type="nucleotide sequence ID" value="NC_013216.1"/>
</dbReference>
<sequence>MKFVRVNRHRLCPVCGRSDWCAFNSTIAICMRVESNKPIKNGGWLHKLSEPMLSVVQYTETVETAVIAAPLEVRNEVYKAFLELLTLSPEHKNELQRRGMAEEQIIEFRSVPKVEKPWTICQKLIEQGFELSGIPGFYRAPNRHGGYYWTFKMKTGFIIPIKDKTKKIQALQVRLDQPDSKGKYRLFSSSNKKAGSCSGVPVHVAIPQRINDRRIWITEGPIKAAIASQYLGAVVLGLIGATTWRPVLEILRSKRPEVILAFDRDQTVNIWVGRAVIELTKELIDMGIKVKQASWNNIFGNGLDEALVNSTEIKINEV</sequence>
<dbReference type="CDD" id="cd03364">
    <property type="entry name" value="TOPRIM_DnaG_primases"/>
    <property type="match status" value="1"/>
</dbReference>
<dbReference type="KEGG" id="dae:Dtox_2457"/>
<reference evidence="2 3" key="1">
    <citation type="journal article" date="2009" name="Stand. Genomic Sci.">
        <title>Complete genome sequence of Desulfotomaculum acetoxidans type strain (5575).</title>
        <authorList>
            <person name="Spring S."/>
            <person name="Lapidus A."/>
            <person name="Schroder M."/>
            <person name="Gleim D."/>
            <person name="Sims D."/>
            <person name="Meincke L."/>
            <person name="Glavina Del Rio T."/>
            <person name="Tice H."/>
            <person name="Copeland A."/>
            <person name="Cheng J.F."/>
            <person name="Lucas S."/>
            <person name="Chen F."/>
            <person name="Nolan M."/>
            <person name="Bruce D."/>
            <person name="Goodwin L."/>
            <person name="Pitluck S."/>
            <person name="Ivanova N."/>
            <person name="Mavromatis K."/>
            <person name="Mikhailova N."/>
            <person name="Pati A."/>
            <person name="Chen A."/>
            <person name="Palaniappan K."/>
            <person name="Land M."/>
            <person name="Hauser L."/>
            <person name="Chang Y.J."/>
            <person name="Jeffries C.D."/>
            <person name="Chain P."/>
            <person name="Saunders E."/>
            <person name="Brettin T."/>
            <person name="Detter J.C."/>
            <person name="Goker M."/>
            <person name="Bristow J."/>
            <person name="Eisen J.A."/>
            <person name="Markowitz V."/>
            <person name="Hugenholtz P."/>
            <person name="Kyrpides N.C."/>
            <person name="Klenk H.P."/>
            <person name="Han C."/>
        </authorList>
    </citation>
    <scope>NUCLEOTIDE SEQUENCE [LARGE SCALE GENOMIC DNA]</scope>
    <source>
        <strain evidence="3">ATCC 49208 / DSM 771 / VKM B-1644</strain>
    </source>
</reference>
<dbReference type="EMBL" id="CP001720">
    <property type="protein sequence ID" value="ACV63266.1"/>
    <property type="molecule type" value="Genomic_DNA"/>
</dbReference>
<evidence type="ECO:0000313" key="3">
    <source>
        <dbReference type="Proteomes" id="UP000002217"/>
    </source>
</evidence>
<organism evidence="2 3">
    <name type="scientific">Desulfofarcimen acetoxidans (strain ATCC 49208 / DSM 771 / KCTC 5769 / VKM B-1644 / 5575)</name>
    <name type="common">Desulfotomaculum acetoxidans</name>
    <dbReference type="NCBI Taxonomy" id="485916"/>
    <lineage>
        <taxon>Bacteria</taxon>
        <taxon>Bacillati</taxon>
        <taxon>Bacillota</taxon>
        <taxon>Clostridia</taxon>
        <taxon>Eubacteriales</taxon>
        <taxon>Peptococcaceae</taxon>
        <taxon>Desulfofarcimen</taxon>
    </lineage>
</organism>
<dbReference type="eggNOG" id="COG0358">
    <property type="taxonomic scope" value="Bacteria"/>
</dbReference>
<dbReference type="Pfam" id="PF12965">
    <property type="entry name" value="DUF3854"/>
    <property type="match status" value="1"/>
</dbReference>
<dbReference type="InterPro" id="IPR037068">
    <property type="entry name" value="DNA_primase_core_N_sf"/>
</dbReference>
<evidence type="ECO:0000313" key="2">
    <source>
        <dbReference type="EMBL" id="ACV63266.1"/>
    </source>
</evidence>
<dbReference type="Proteomes" id="UP000002217">
    <property type="component" value="Chromosome"/>
</dbReference>
<evidence type="ECO:0000259" key="1">
    <source>
        <dbReference type="SMART" id="SM00493"/>
    </source>
</evidence>
<keyword evidence="3" id="KW-1185">Reference proteome</keyword>
<accession>C8W0L1</accession>
<feature type="domain" description="Toprim" evidence="1">
    <location>
        <begin position="213"/>
        <end position="289"/>
    </location>
</feature>
<dbReference type="InterPro" id="IPR024385">
    <property type="entry name" value="DUF3854"/>
</dbReference>
<dbReference type="InterPro" id="IPR006171">
    <property type="entry name" value="TOPRIM_dom"/>
</dbReference>
<dbReference type="Gene3D" id="3.90.980.10">
    <property type="entry name" value="DNA primase, catalytic core, N-terminal domain"/>
    <property type="match status" value="1"/>
</dbReference>
<dbReference type="AlphaFoldDB" id="C8W0L1"/>
<gene>
    <name evidence="2" type="ordered locus">Dtox_2457</name>
</gene>
<name>C8W0L1_DESAS</name>
<dbReference type="HOGENOM" id="CLU_032287_0_0_9"/>
<dbReference type="InterPro" id="IPR034151">
    <property type="entry name" value="TOPRIM_DnaG_bac"/>
</dbReference>
<dbReference type="STRING" id="485916.Dtox_2457"/>